<dbReference type="Pfam" id="PF12171">
    <property type="entry name" value="zf-C2H2_jaz"/>
    <property type="match status" value="1"/>
</dbReference>
<dbReference type="PANTHER" id="PTHR45762:SF3">
    <property type="entry name" value="ZINC-FINGER PROTEIN AT 72D, ISOFORM B"/>
    <property type="match status" value="1"/>
</dbReference>
<dbReference type="PROSITE" id="PS51703">
    <property type="entry name" value="DZF"/>
    <property type="match status" value="1"/>
</dbReference>
<dbReference type="InterPro" id="IPR036236">
    <property type="entry name" value="Znf_C2H2_sf"/>
</dbReference>
<dbReference type="SUPFAM" id="SSF57667">
    <property type="entry name" value="beta-beta-alpha zinc fingers"/>
    <property type="match status" value="3"/>
</dbReference>
<dbReference type="FunFam" id="3.30.460.10:FF:000010">
    <property type="entry name" value="Zinc finger RNA-binding protein 2"/>
    <property type="match status" value="1"/>
</dbReference>
<protein>
    <recommendedName>
        <fullName evidence="5">DZF domain-containing protein</fullName>
    </recommendedName>
</protein>
<dbReference type="Pfam" id="PF20965">
    <property type="entry name" value="DZF_C"/>
    <property type="match status" value="1"/>
</dbReference>
<dbReference type="InterPro" id="IPR043519">
    <property type="entry name" value="NT_sf"/>
</dbReference>
<evidence type="ECO:0000259" key="5">
    <source>
        <dbReference type="PROSITE" id="PS51703"/>
    </source>
</evidence>
<sequence length="1085" mass="117759">MAANNYFGFTHGGTQYAATATGAPAYQPTQTGYAVAPTAAAAATYTTQRAAPAYDTAYPTAATHTTPGTYAVVCSVPAGSTAAPTSYDYGYARSAYDTSKTYYQQPAAATATYSTTEYQVIGVTAAGPKPAYSATYTTQTTRPGTQATPVKILTATTPIVPSYSSTYPSQQSQVKKTFHPQQSTNTNTGSYVGQTYSSQTSNVSVSGNYSQSYSTPTSTPSQPAAKPKPATTTYSSYDAALYSATTMYVAQQSQPNTTTVSTVGPQKTATNTWQNFKKPLGFGFKLNRPKGPAKPQQLHYCETCKISCAGPQTYREHLEGQKHKKKESSLAGSGPAPPRGGTSLRCELCDITCTGTDAYNAHLRGAKHQKVVKLHTKLGKPIPQTNPTGLAKAATTGTTVSKTATTATTTTASGAGVKKTVISPSKINFVASGSLGTVKVEGAAEAKEEKSETSDVEMLPEPEVTPVGQEYIEEITNEDGKVVTFNCKLCECRFNDPNAKEMHMKGRRHRLQFKKKVNPELVVDIKNNNRNRKIHEDRLRARLAMMRKREEERANFWTDRMMEAEERMYWEERRRYEEEMDYYEWYRRSVPHPRGMPPPPPPGHPFGPPGPPMMPPPPSNFFPPGPPQGVMRRPESFDDKHIIARHAAIYPKEAELQAVQKIVSHTEKALKFVSDHLLSDTEKKNTIAAGTVKPAGIPAGNKPGVVVRPPTPTQGVRPGVTPRPGQTPVRGPTPTAPTIKKEPTTPPATVKKEDPPKKEDGRDGSLFSFQKEKEDGRVLKGVMRVGVLAKGLLLSGDSQVRLVVLCTEKPTRTLLGKVAANLPQQLKAVAPEDSYTVEMKADQGAVTVSASTEPKIVVTVSLTSPLMREPVLLESTGDGVSAPAKDPPDVLSKQKCLDALAALRHAKWFQARATGLQSCVMIIRILRDLCRRNPTWAPLNPWAMELLTEKVVSSAGGPMPPGEALRRILEALSSGVLLPHGPGLLDPCEKEPVDASAGLTPQQREDLTASAQHALRLFAFRQIHKVLGMEMLPQTKFIPKYNNYRFGRKRRRDNSNGEGNDSEAGDGKKDKKDGDAVVKMETDKK</sequence>
<keyword evidence="1" id="KW-0479">Metal-binding</keyword>
<feature type="region of interest" description="Disordered" evidence="4">
    <location>
        <begin position="163"/>
        <end position="232"/>
    </location>
</feature>
<dbReference type="Pfam" id="PF12874">
    <property type="entry name" value="zf-met"/>
    <property type="match status" value="2"/>
</dbReference>
<keyword evidence="3" id="KW-0862">Zinc</keyword>
<feature type="compositionally biased region" description="Low complexity" evidence="4">
    <location>
        <begin position="388"/>
        <end position="402"/>
    </location>
</feature>
<reference evidence="6" key="1">
    <citation type="submission" date="2015-11" db="EMBL/GenBank/DDBJ databases">
        <title>De novo transcriptome assembly of four potential Pierce s Disease insect vectors from Arizona vineyards.</title>
        <authorList>
            <person name="Tassone E.E."/>
        </authorList>
    </citation>
    <scope>NUCLEOTIDE SEQUENCE</scope>
</reference>
<dbReference type="Gene3D" id="3.30.160.60">
    <property type="entry name" value="Classic Zinc Finger"/>
    <property type="match status" value="3"/>
</dbReference>
<keyword evidence="2" id="KW-0863">Zinc-finger</keyword>
<evidence type="ECO:0000313" key="6">
    <source>
        <dbReference type="EMBL" id="JAS38905.1"/>
    </source>
</evidence>
<dbReference type="AlphaFoldDB" id="A0A1B6ELW0"/>
<dbReference type="SMART" id="SM00572">
    <property type="entry name" value="DZF"/>
    <property type="match status" value="1"/>
</dbReference>
<dbReference type="SMART" id="SM00451">
    <property type="entry name" value="ZnF_U1"/>
    <property type="match status" value="3"/>
</dbReference>
<dbReference type="Gene3D" id="3.30.460.10">
    <property type="entry name" value="Beta Polymerase, domain 2"/>
    <property type="match status" value="1"/>
</dbReference>
<feature type="compositionally biased region" description="Low complexity" evidence="4">
    <location>
        <begin position="209"/>
        <end position="223"/>
    </location>
</feature>
<evidence type="ECO:0000256" key="2">
    <source>
        <dbReference type="ARBA" id="ARBA00022771"/>
    </source>
</evidence>
<dbReference type="PANTHER" id="PTHR45762">
    <property type="entry name" value="ZINC FINGER RNA-BINDING PROTEIN"/>
    <property type="match status" value="1"/>
</dbReference>
<feature type="domain" description="DZF" evidence="5">
    <location>
        <begin position="619"/>
        <end position="1074"/>
    </location>
</feature>
<dbReference type="InterPro" id="IPR022755">
    <property type="entry name" value="Znf_C2H2_jaz"/>
</dbReference>
<dbReference type="InterPro" id="IPR013087">
    <property type="entry name" value="Znf_C2H2_type"/>
</dbReference>
<dbReference type="GO" id="GO:0008270">
    <property type="term" value="F:zinc ion binding"/>
    <property type="evidence" value="ECO:0007669"/>
    <property type="project" value="UniProtKB-KW"/>
</dbReference>
<evidence type="ECO:0000256" key="4">
    <source>
        <dbReference type="SAM" id="MobiDB-lite"/>
    </source>
</evidence>
<dbReference type="InterPro" id="IPR049402">
    <property type="entry name" value="DZF_dom_C"/>
</dbReference>
<dbReference type="GO" id="GO:0003725">
    <property type="term" value="F:double-stranded RNA binding"/>
    <property type="evidence" value="ECO:0007669"/>
    <property type="project" value="TreeGrafter"/>
</dbReference>
<evidence type="ECO:0000256" key="3">
    <source>
        <dbReference type="ARBA" id="ARBA00022833"/>
    </source>
</evidence>
<gene>
    <name evidence="6" type="ORF">g.30753</name>
</gene>
<dbReference type="FunFam" id="1.10.1410.40:FF:000001">
    <property type="entry name" value="interleukin enhancer-binding factor 3 isoform X1"/>
    <property type="match status" value="1"/>
</dbReference>
<dbReference type="GO" id="GO:0071011">
    <property type="term" value="C:precatalytic spliceosome"/>
    <property type="evidence" value="ECO:0007669"/>
    <property type="project" value="TreeGrafter"/>
</dbReference>
<dbReference type="GO" id="GO:0003727">
    <property type="term" value="F:single-stranded RNA binding"/>
    <property type="evidence" value="ECO:0007669"/>
    <property type="project" value="TreeGrafter"/>
</dbReference>
<feature type="region of interest" description="Disordered" evidence="4">
    <location>
        <begin position="317"/>
        <end position="340"/>
    </location>
</feature>
<evidence type="ECO:0000256" key="1">
    <source>
        <dbReference type="ARBA" id="ARBA00022723"/>
    </source>
</evidence>
<feature type="region of interest" description="Disordered" evidence="4">
    <location>
        <begin position="1048"/>
        <end position="1085"/>
    </location>
</feature>
<dbReference type="InterPro" id="IPR006561">
    <property type="entry name" value="DZF_dom"/>
</dbReference>
<dbReference type="PROSITE" id="PS00028">
    <property type="entry name" value="ZINC_FINGER_C2H2_1"/>
    <property type="match status" value="1"/>
</dbReference>
<dbReference type="FunFam" id="3.30.160.60:FF:002080">
    <property type="entry name" value="Zinc finger RNA-binding protein"/>
    <property type="match status" value="1"/>
</dbReference>
<name>A0A1B6ELW0_9HEMI</name>
<organism evidence="6">
    <name type="scientific">Cuerna arida</name>
    <dbReference type="NCBI Taxonomy" id="1464854"/>
    <lineage>
        <taxon>Eukaryota</taxon>
        <taxon>Metazoa</taxon>
        <taxon>Ecdysozoa</taxon>
        <taxon>Arthropoda</taxon>
        <taxon>Hexapoda</taxon>
        <taxon>Insecta</taxon>
        <taxon>Pterygota</taxon>
        <taxon>Neoptera</taxon>
        <taxon>Paraneoptera</taxon>
        <taxon>Hemiptera</taxon>
        <taxon>Auchenorrhyncha</taxon>
        <taxon>Membracoidea</taxon>
        <taxon>Cicadellidae</taxon>
        <taxon>Cicadellinae</taxon>
        <taxon>Proconiini</taxon>
        <taxon>Cuerna</taxon>
    </lineage>
</organism>
<dbReference type="EMBL" id="GECZ01030864">
    <property type="protein sequence ID" value="JAS38905.1"/>
    <property type="molecule type" value="Transcribed_RNA"/>
</dbReference>
<dbReference type="InterPro" id="IPR003604">
    <property type="entry name" value="Matrin/U1-like-C_Znf_C2H2"/>
</dbReference>
<feature type="compositionally biased region" description="Basic and acidic residues" evidence="4">
    <location>
        <begin position="750"/>
        <end position="763"/>
    </location>
</feature>
<dbReference type="InterPro" id="IPR049401">
    <property type="entry name" value="DZF_dom_N"/>
</dbReference>
<feature type="region of interest" description="Disordered" evidence="4">
    <location>
        <begin position="379"/>
        <end position="402"/>
    </location>
</feature>
<dbReference type="Pfam" id="PF07528">
    <property type="entry name" value="DZF_N"/>
    <property type="match status" value="1"/>
</dbReference>
<feature type="region of interest" description="Disordered" evidence="4">
    <location>
        <begin position="692"/>
        <end position="766"/>
    </location>
</feature>
<feature type="compositionally biased region" description="Polar residues" evidence="4">
    <location>
        <begin position="179"/>
        <end position="208"/>
    </location>
</feature>
<dbReference type="Gene3D" id="1.10.1410.40">
    <property type="match status" value="1"/>
</dbReference>
<dbReference type="FunFam" id="3.30.160.60:FF:000210">
    <property type="entry name" value="Zinc finger RNA-binding protein 2"/>
    <property type="match status" value="1"/>
</dbReference>
<proteinExistence type="predicted"/>
<feature type="compositionally biased region" description="Basic and acidic residues" evidence="4">
    <location>
        <begin position="1065"/>
        <end position="1085"/>
    </location>
</feature>
<dbReference type="SMART" id="SM00355">
    <property type="entry name" value="ZnF_C2H2"/>
    <property type="match status" value="3"/>
</dbReference>
<accession>A0A1B6ELW0</accession>
<feature type="compositionally biased region" description="Low complexity" evidence="4">
    <location>
        <begin position="163"/>
        <end position="173"/>
    </location>
</feature>